<organism evidence="2 3">
    <name type="scientific">Virgibacillus halodenitrificans</name>
    <name type="common">Bacillus halodenitrificans</name>
    <dbReference type="NCBI Taxonomy" id="1482"/>
    <lineage>
        <taxon>Bacteria</taxon>
        <taxon>Bacillati</taxon>
        <taxon>Bacillota</taxon>
        <taxon>Bacilli</taxon>
        <taxon>Bacillales</taxon>
        <taxon>Bacillaceae</taxon>
        <taxon>Virgibacillus</taxon>
    </lineage>
</organism>
<keyword evidence="1" id="KW-0812">Transmembrane</keyword>
<keyword evidence="1" id="KW-1133">Transmembrane helix</keyword>
<reference evidence="2 3" key="1">
    <citation type="submission" date="2016-11" db="EMBL/GenBank/DDBJ databases">
        <title>Complete genome sequencing of Virgibacillus halodenitrificans PDB-F2.</title>
        <authorList>
            <person name="Sun Z."/>
            <person name="Zhou Y."/>
            <person name="Li H."/>
        </authorList>
    </citation>
    <scope>NUCLEOTIDE SEQUENCE [LARGE SCALE GENOMIC DNA]</scope>
    <source>
        <strain evidence="2 3">PDB-F2</strain>
    </source>
</reference>
<evidence type="ECO:0000256" key="1">
    <source>
        <dbReference type="SAM" id="Phobius"/>
    </source>
</evidence>
<dbReference type="EMBL" id="CP017962">
    <property type="protein sequence ID" value="APC47752.1"/>
    <property type="molecule type" value="Genomic_DNA"/>
</dbReference>
<dbReference type="KEGG" id="vhl:BME96_06020"/>
<gene>
    <name evidence="2" type="ORF">BME96_06020</name>
</gene>
<name>A0AAC9NJR2_VIRHA</name>
<proteinExistence type="predicted"/>
<evidence type="ECO:0000313" key="3">
    <source>
        <dbReference type="Proteomes" id="UP000182945"/>
    </source>
</evidence>
<accession>A0AAC9NJR2</accession>
<evidence type="ECO:0000313" key="2">
    <source>
        <dbReference type="EMBL" id="APC47752.1"/>
    </source>
</evidence>
<feature type="transmembrane region" description="Helical" evidence="1">
    <location>
        <begin position="75"/>
        <end position="93"/>
    </location>
</feature>
<protein>
    <submittedName>
        <fullName evidence="2">Uncharacterized protein</fullName>
    </submittedName>
</protein>
<dbReference type="Proteomes" id="UP000182945">
    <property type="component" value="Chromosome"/>
</dbReference>
<sequence length="94" mass="10662">MIGIGIFFQQQDLKSSKSVIILQLIIAIVTAVLMVICIINDFAFIYMKWIFLLLGISSAIEGVEKYKMKMPKKAFLTDLGIACVWFVLAYSFMD</sequence>
<keyword evidence="1" id="KW-0472">Membrane</keyword>
<dbReference type="AlphaFoldDB" id="A0AAC9NJR2"/>
<feature type="transmembrane region" description="Helical" evidence="1">
    <location>
        <begin position="20"/>
        <end position="39"/>
    </location>
</feature>